<dbReference type="Proteomes" id="UP001497525">
    <property type="component" value="Unassembled WGS sequence"/>
</dbReference>
<dbReference type="Pfam" id="PF07707">
    <property type="entry name" value="BACK"/>
    <property type="match status" value="1"/>
</dbReference>
<dbReference type="InterPro" id="IPR011705">
    <property type="entry name" value="BACK"/>
</dbReference>
<sequence length="798" mass="90036">MHEEITLIAEEKEVKAPRNVLIKHSLYFCAALESGMSEATSGQFTFPNLSAEQVALVANCARTNFADWPSTQLIASNTECGVESELNEVLILSDAADYLQIAVLSNQCFDRLSDILHRLFEPDSIQEHLRHDCGIYSSWFRWWKRLGESYECPYAQLLLKYALRHPYLLLQPDGTDTPPSPTTIELTVSLLSSDLLCVSDETIVLNLVMAWITNLRSKQLSSLSQFQALLDCVRLGLLPKNAQHQLLEFWSQNLPYLKWKDKLTCGEFSILIERYPEAGPFSGLRNGLKLNDGLPHYPRASTPCLVSLIPSLCNSAIEFWLFNLSNGHYHRIVIPDQYLRQISNDTYGSGDLDRRIFLCHPSTDIESNSHLITVLCYDPFGSVLSGFVWCMATGQAQWLPRLSLASLEPGRSECGVSASLSVKRIGLATFSSGLYTYCTSSAQSDIWLHAYRFDFITWRWESFIPVALFPTSSTGIALFTPVEQLCSVPTDGWLYANIEVADRLDTRDSHIRRQNLHQTSQVRSHFFRFRPVPKASTLLVEPLPSPPFLIRIYKILPLTATDSARSTSRNYLFAFGTCSRDQSAVQYCFDVVAQRWIGWSTYRSQTAEDDSHTQSPSVGTRSLLQTNLSEELLGFRGLVHATRILDLWNPRKSVLSLHDQTPISNQSSVSRLGPTLVLAGRSDHHIHENKESSSGIWFHYPQANPFDPRLPLDIFQPWKPFFPLPNAIAQILYRSPCPTAVLFANWDKLVHFKEIFHFIESHSEPNISSVFQASRPTPSSSGFSCFNRSSNSSPGDSD</sequence>
<evidence type="ECO:0000256" key="3">
    <source>
        <dbReference type="SAM" id="MobiDB-lite"/>
    </source>
</evidence>
<accession>A0AAV2U1B5</accession>
<dbReference type="SMART" id="SM00225">
    <property type="entry name" value="BTB"/>
    <property type="match status" value="1"/>
</dbReference>
<dbReference type="CDD" id="cd18186">
    <property type="entry name" value="BTB_POZ_ZBTB_KLHL-like"/>
    <property type="match status" value="1"/>
</dbReference>
<gene>
    <name evidence="5" type="ORF">CDAUBV1_LOCUS17039</name>
</gene>
<protein>
    <recommendedName>
        <fullName evidence="4">BTB domain-containing protein</fullName>
    </recommendedName>
</protein>
<evidence type="ECO:0000256" key="2">
    <source>
        <dbReference type="ARBA" id="ARBA00022737"/>
    </source>
</evidence>
<dbReference type="Gene3D" id="3.30.710.10">
    <property type="entry name" value="Potassium Channel Kv1.1, Chain A"/>
    <property type="match status" value="1"/>
</dbReference>
<dbReference type="Gene3D" id="1.25.40.420">
    <property type="match status" value="1"/>
</dbReference>
<comment type="caution">
    <text evidence="5">The sequence shown here is derived from an EMBL/GenBank/DDBJ whole genome shotgun (WGS) entry which is preliminary data.</text>
</comment>
<name>A0AAV2U1B5_CALDB</name>
<dbReference type="InterPro" id="IPR011333">
    <property type="entry name" value="SKP1/BTB/POZ_sf"/>
</dbReference>
<dbReference type="PANTHER" id="PTHR24412">
    <property type="entry name" value="KELCH PROTEIN"/>
    <property type="match status" value="1"/>
</dbReference>
<keyword evidence="2" id="KW-0677">Repeat</keyword>
<feature type="domain" description="BTB" evidence="4">
    <location>
        <begin position="3"/>
        <end position="70"/>
    </location>
</feature>
<dbReference type="AlphaFoldDB" id="A0AAV2U1B5"/>
<evidence type="ECO:0000313" key="6">
    <source>
        <dbReference type="Proteomes" id="UP001497525"/>
    </source>
</evidence>
<dbReference type="InterPro" id="IPR000210">
    <property type="entry name" value="BTB/POZ_dom"/>
</dbReference>
<feature type="region of interest" description="Disordered" evidence="3">
    <location>
        <begin position="770"/>
        <end position="798"/>
    </location>
</feature>
<dbReference type="PANTHER" id="PTHR24412:SF489">
    <property type="entry name" value="RING FINGER DOMAIN AND KELCH REPEAT-CONTAINING PROTEIN DDB_G0271372"/>
    <property type="match status" value="1"/>
</dbReference>
<organism evidence="5 6">
    <name type="scientific">Calicophoron daubneyi</name>
    <name type="common">Rumen fluke</name>
    <name type="synonym">Paramphistomum daubneyi</name>
    <dbReference type="NCBI Taxonomy" id="300641"/>
    <lineage>
        <taxon>Eukaryota</taxon>
        <taxon>Metazoa</taxon>
        <taxon>Spiralia</taxon>
        <taxon>Lophotrochozoa</taxon>
        <taxon>Platyhelminthes</taxon>
        <taxon>Trematoda</taxon>
        <taxon>Digenea</taxon>
        <taxon>Plagiorchiida</taxon>
        <taxon>Pronocephalata</taxon>
        <taxon>Paramphistomoidea</taxon>
        <taxon>Paramphistomidae</taxon>
        <taxon>Calicophoron</taxon>
    </lineage>
</organism>
<reference evidence="5" key="1">
    <citation type="submission" date="2024-06" db="EMBL/GenBank/DDBJ databases">
        <authorList>
            <person name="Liu X."/>
            <person name="Lenzi L."/>
            <person name="Haldenby T S."/>
            <person name="Uol C."/>
        </authorList>
    </citation>
    <scope>NUCLEOTIDE SEQUENCE</scope>
</reference>
<dbReference type="PROSITE" id="PS50097">
    <property type="entry name" value="BTB"/>
    <property type="match status" value="1"/>
</dbReference>
<proteinExistence type="predicted"/>
<dbReference type="Pfam" id="PF00651">
    <property type="entry name" value="BTB"/>
    <property type="match status" value="1"/>
</dbReference>
<evidence type="ECO:0000259" key="4">
    <source>
        <dbReference type="PROSITE" id="PS50097"/>
    </source>
</evidence>
<dbReference type="SUPFAM" id="SSF54695">
    <property type="entry name" value="POZ domain"/>
    <property type="match status" value="1"/>
</dbReference>
<dbReference type="EMBL" id="CAXLJL010000933">
    <property type="protein sequence ID" value="CAL5141714.1"/>
    <property type="molecule type" value="Genomic_DNA"/>
</dbReference>
<keyword evidence="1" id="KW-0880">Kelch repeat</keyword>
<feature type="compositionally biased region" description="Low complexity" evidence="3">
    <location>
        <begin position="778"/>
        <end position="798"/>
    </location>
</feature>
<evidence type="ECO:0000313" key="5">
    <source>
        <dbReference type="EMBL" id="CAL5141714.1"/>
    </source>
</evidence>
<evidence type="ECO:0000256" key="1">
    <source>
        <dbReference type="ARBA" id="ARBA00022441"/>
    </source>
</evidence>